<dbReference type="Gene3D" id="3.40.630.70">
    <property type="entry name" value="Leucyl/phenylalanyl-tRNA-protein transferase, C-terminal domain"/>
    <property type="match status" value="1"/>
</dbReference>
<evidence type="ECO:0000256" key="12">
    <source>
        <dbReference type="ARBA" id="ARBA00077136"/>
    </source>
</evidence>
<evidence type="ECO:0000256" key="8">
    <source>
        <dbReference type="ARBA" id="ARBA00054043"/>
    </source>
</evidence>
<dbReference type="KEGG" id="tee:Tel_10090"/>
<reference evidence="16" key="1">
    <citation type="submission" date="2015-10" db="EMBL/GenBank/DDBJ databases">
        <title>Description of Candidatus Tenderia electrophaga gen. nov, sp. nov., an Uncultivated Electroautotroph from a Biocathode Enrichment.</title>
        <authorList>
            <person name="Eddie B.J."/>
            <person name="Malanoski A.P."/>
            <person name="Wang Z."/>
            <person name="Hall R.J."/>
            <person name="Oh S.D."/>
            <person name="Heiner C."/>
            <person name="Lin B."/>
            <person name="Strycharz-Glaven S.M."/>
        </authorList>
    </citation>
    <scope>NUCLEOTIDE SEQUENCE [LARGE SCALE GENOMIC DNA]</scope>
    <source>
        <strain evidence="16">NRL1</strain>
    </source>
</reference>
<accession>A0A0S2TI21</accession>
<evidence type="ECO:0000256" key="13">
    <source>
        <dbReference type="ARBA" id="ARBA00077165"/>
    </source>
</evidence>
<evidence type="ECO:0000313" key="16">
    <source>
        <dbReference type="EMBL" id="ALP54819.1"/>
    </source>
</evidence>
<dbReference type="Pfam" id="PF03588">
    <property type="entry name" value="Leu_Phe_trans"/>
    <property type="match status" value="1"/>
</dbReference>
<evidence type="ECO:0000256" key="7">
    <source>
        <dbReference type="ARBA" id="ARBA00051538"/>
    </source>
</evidence>
<comment type="similarity">
    <text evidence="9 15">Belongs to the L/F-transferase family.</text>
</comment>
<dbReference type="InterPro" id="IPR042203">
    <property type="entry name" value="Leu/Phe-tRNA_Trfase_C"/>
</dbReference>
<dbReference type="SUPFAM" id="SSF55729">
    <property type="entry name" value="Acyl-CoA N-acyltransferases (Nat)"/>
    <property type="match status" value="1"/>
</dbReference>
<dbReference type="InterPro" id="IPR016181">
    <property type="entry name" value="Acyl_CoA_acyltransferase"/>
</dbReference>
<comment type="catalytic activity">
    <reaction evidence="5 15">
        <text>L-phenylalanyl-tRNA(Phe) + an N-terminal L-alpha-aminoacyl-[protein] = an N-terminal L-phenylalanyl-L-alpha-aminoacyl-[protein] + tRNA(Phe)</text>
        <dbReference type="Rhea" id="RHEA:43632"/>
        <dbReference type="Rhea" id="RHEA-COMP:9668"/>
        <dbReference type="Rhea" id="RHEA-COMP:9699"/>
        <dbReference type="Rhea" id="RHEA-COMP:10636"/>
        <dbReference type="Rhea" id="RHEA-COMP:10637"/>
        <dbReference type="ChEBI" id="CHEBI:78442"/>
        <dbReference type="ChEBI" id="CHEBI:78531"/>
        <dbReference type="ChEBI" id="CHEBI:78597"/>
        <dbReference type="ChEBI" id="CHEBI:83561"/>
        <dbReference type="EC" id="2.3.2.6"/>
    </reaction>
</comment>
<dbReference type="NCBIfam" id="TIGR00667">
    <property type="entry name" value="aat"/>
    <property type="match status" value="1"/>
</dbReference>
<dbReference type="FunFam" id="3.30.70.3550:FF:000001">
    <property type="entry name" value="Leucyl/phenylalanyl-tRNA--protein transferase"/>
    <property type="match status" value="1"/>
</dbReference>
<evidence type="ECO:0000256" key="10">
    <source>
        <dbReference type="ARBA" id="ARBA00066767"/>
    </source>
</evidence>
<comment type="catalytic activity">
    <reaction evidence="7 15">
        <text>N-terminal L-lysyl-[protein] + L-leucyl-tRNA(Leu) = N-terminal L-leucyl-L-lysyl-[protein] + tRNA(Leu) + H(+)</text>
        <dbReference type="Rhea" id="RHEA:12340"/>
        <dbReference type="Rhea" id="RHEA-COMP:9613"/>
        <dbReference type="Rhea" id="RHEA-COMP:9622"/>
        <dbReference type="Rhea" id="RHEA-COMP:12670"/>
        <dbReference type="Rhea" id="RHEA-COMP:12671"/>
        <dbReference type="ChEBI" id="CHEBI:15378"/>
        <dbReference type="ChEBI" id="CHEBI:65249"/>
        <dbReference type="ChEBI" id="CHEBI:78442"/>
        <dbReference type="ChEBI" id="CHEBI:78494"/>
        <dbReference type="ChEBI" id="CHEBI:133043"/>
        <dbReference type="EC" id="2.3.2.6"/>
    </reaction>
</comment>
<keyword evidence="2 15" id="KW-0963">Cytoplasm</keyword>
<dbReference type="GO" id="GO:0005737">
    <property type="term" value="C:cytoplasm"/>
    <property type="evidence" value="ECO:0007669"/>
    <property type="project" value="UniProtKB-SubCell"/>
</dbReference>
<comment type="function">
    <text evidence="8 15">Functions in the N-end rule pathway of protein degradation where it conjugates Leu, Phe and, less efficiently, Met from aminoacyl-tRNAs to the N-termini of proteins containing an N-terminal arginine or lysine.</text>
</comment>
<dbReference type="AlphaFoldDB" id="A0A0S2TI21"/>
<name>A0A0S2TI21_9GAMM</name>
<evidence type="ECO:0000256" key="2">
    <source>
        <dbReference type="ARBA" id="ARBA00022490"/>
    </source>
</evidence>
<comment type="catalytic activity">
    <reaction evidence="6 15">
        <text>N-terminal L-arginyl-[protein] + L-leucyl-tRNA(Leu) = N-terminal L-leucyl-L-arginyl-[protein] + tRNA(Leu) + H(+)</text>
        <dbReference type="Rhea" id="RHEA:50416"/>
        <dbReference type="Rhea" id="RHEA-COMP:9613"/>
        <dbReference type="Rhea" id="RHEA-COMP:9622"/>
        <dbReference type="Rhea" id="RHEA-COMP:12672"/>
        <dbReference type="Rhea" id="RHEA-COMP:12673"/>
        <dbReference type="ChEBI" id="CHEBI:15378"/>
        <dbReference type="ChEBI" id="CHEBI:64719"/>
        <dbReference type="ChEBI" id="CHEBI:78442"/>
        <dbReference type="ChEBI" id="CHEBI:78494"/>
        <dbReference type="ChEBI" id="CHEBI:133044"/>
        <dbReference type="EC" id="2.3.2.6"/>
    </reaction>
</comment>
<evidence type="ECO:0000256" key="3">
    <source>
        <dbReference type="ARBA" id="ARBA00022679"/>
    </source>
</evidence>
<keyword evidence="3 15" id="KW-0808">Transferase</keyword>
<dbReference type="GO" id="GO:0030163">
    <property type="term" value="P:protein catabolic process"/>
    <property type="evidence" value="ECO:0007669"/>
    <property type="project" value="UniProtKB-UniRule"/>
</dbReference>
<evidence type="ECO:0000313" key="17">
    <source>
        <dbReference type="Proteomes" id="UP000055136"/>
    </source>
</evidence>
<keyword evidence="4 15" id="KW-0012">Acyltransferase</keyword>
<comment type="subcellular location">
    <subcellularLocation>
        <location evidence="1 15">Cytoplasm</location>
    </subcellularLocation>
</comment>
<dbReference type="GO" id="GO:0008914">
    <property type="term" value="F:leucyl-tRNA--protein transferase activity"/>
    <property type="evidence" value="ECO:0007669"/>
    <property type="project" value="UniProtKB-UniRule"/>
</dbReference>
<dbReference type="HAMAP" id="MF_00688">
    <property type="entry name" value="Leu_Phe_trans"/>
    <property type="match status" value="1"/>
</dbReference>
<dbReference type="FunFam" id="3.40.630.70:FF:000001">
    <property type="entry name" value="Leucyl/phenylalanyl-tRNA--protein transferase"/>
    <property type="match status" value="1"/>
</dbReference>
<evidence type="ECO:0000256" key="15">
    <source>
        <dbReference type="HAMAP-Rule" id="MF_00688"/>
    </source>
</evidence>
<evidence type="ECO:0000256" key="14">
    <source>
        <dbReference type="ARBA" id="ARBA00083640"/>
    </source>
</evidence>
<dbReference type="PANTHER" id="PTHR30098">
    <property type="entry name" value="LEUCYL/PHENYLALANYL-TRNA--PROTEIN TRANSFERASE"/>
    <property type="match status" value="1"/>
</dbReference>
<dbReference type="InterPro" id="IPR042221">
    <property type="entry name" value="Leu/Phe-tRNA_Trfase_N"/>
</dbReference>
<evidence type="ECO:0000256" key="9">
    <source>
        <dbReference type="ARBA" id="ARBA00061535"/>
    </source>
</evidence>
<evidence type="ECO:0000256" key="6">
    <source>
        <dbReference type="ARBA" id="ARBA00050652"/>
    </source>
</evidence>
<dbReference type="Proteomes" id="UP000055136">
    <property type="component" value="Chromosome"/>
</dbReference>
<evidence type="ECO:0000256" key="1">
    <source>
        <dbReference type="ARBA" id="ARBA00004496"/>
    </source>
</evidence>
<keyword evidence="17" id="KW-1185">Reference proteome</keyword>
<sequence length="240" mass="26865">MSDDDSNQAFPPVELALDEPNGLLAVGGDLSPARLVGAYRHGIFPWFNADQPILWWCPDPRAVLFPEHLHISRSLAKLIKKKPFHITVDRDFEAVLRGCAAPRPYETGTWITPDMHQAYLKLHHMGFAHSVEAWQEGRLVGGLYGVAIGRVFFGESMFSRVNNASKVAFTYLVDQLKAWRYTLIDCQVSSAHLHTLGAVDIKRDIFIGLLRRHIDATVYPSAWQTGTISTPTNRNTTATV</sequence>
<dbReference type="InterPro" id="IPR004616">
    <property type="entry name" value="Leu/Phe-tRNA_Trfase"/>
</dbReference>
<dbReference type="STRING" id="1748243.Tel_10090"/>
<dbReference type="PANTHER" id="PTHR30098:SF2">
    <property type="entry name" value="LEUCYL_PHENYLALANYL-TRNA--PROTEIN TRANSFERASE"/>
    <property type="match status" value="1"/>
</dbReference>
<dbReference type="EC" id="2.3.2.6" evidence="10 15"/>
<dbReference type="Gene3D" id="3.30.70.3550">
    <property type="entry name" value="Leucyl/phenylalanyl-tRNA-protein transferase, N-terminal domain"/>
    <property type="match status" value="1"/>
</dbReference>
<protein>
    <recommendedName>
        <fullName evidence="11 15">Leucyl/phenylalanyl-tRNA--protein transferase</fullName>
        <ecNumber evidence="10 15">2.3.2.6</ecNumber>
    </recommendedName>
    <alternativeName>
        <fullName evidence="12 15">L/F-transferase</fullName>
    </alternativeName>
    <alternativeName>
        <fullName evidence="13 15">Leucyltransferase</fullName>
    </alternativeName>
    <alternativeName>
        <fullName evidence="14 15">Phenyalanyltransferase</fullName>
    </alternativeName>
</protein>
<organism evidence="16 17">
    <name type="scientific">Candidatus Tenderia electrophaga</name>
    <dbReference type="NCBI Taxonomy" id="1748243"/>
    <lineage>
        <taxon>Bacteria</taxon>
        <taxon>Pseudomonadati</taxon>
        <taxon>Pseudomonadota</taxon>
        <taxon>Gammaproteobacteria</taxon>
        <taxon>Candidatus Tenderiales</taxon>
        <taxon>Candidatus Tenderiaceae</taxon>
        <taxon>Candidatus Tenderia</taxon>
    </lineage>
</organism>
<proteinExistence type="inferred from homology"/>
<evidence type="ECO:0000256" key="4">
    <source>
        <dbReference type="ARBA" id="ARBA00023315"/>
    </source>
</evidence>
<dbReference type="EMBL" id="CP013099">
    <property type="protein sequence ID" value="ALP54819.1"/>
    <property type="molecule type" value="Genomic_DNA"/>
</dbReference>
<evidence type="ECO:0000256" key="5">
    <source>
        <dbReference type="ARBA" id="ARBA00050607"/>
    </source>
</evidence>
<evidence type="ECO:0000256" key="11">
    <source>
        <dbReference type="ARBA" id="ARBA00074372"/>
    </source>
</evidence>
<gene>
    <name evidence="15" type="primary">aat</name>
    <name evidence="16" type="ORF">Tel_10090</name>
</gene>